<comment type="caution">
    <text evidence="3">The sequence shown here is derived from an EMBL/GenBank/DDBJ whole genome shotgun (WGS) entry which is preliminary data.</text>
</comment>
<dbReference type="EMBL" id="CAKOFQ010007412">
    <property type="protein sequence ID" value="CAH2000556.1"/>
    <property type="molecule type" value="Genomic_DNA"/>
</dbReference>
<dbReference type="PANTHER" id="PTHR47272:SF1">
    <property type="entry name" value="PIGGYBAC TRANSPOSABLE ELEMENT-DERIVED PROTEIN 3-LIKE"/>
    <property type="match status" value="1"/>
</dbReference>
<name>A0A9P0PW47_ACAOB</name>
<dbReference type="PANTHER" id="PTHR47272">
    <property type="entry name" value="DDE_TNP_1_7 DOMAIN-CONTAINING PROTEIN"/>
    <property type="match status" value="1"/>
</dbReference>
<dbReference type="Proteomes" id="UP001152888">
    <property type="component" value="Unassembled WGS sequence"/>
</dbReference>
<feature type="region of interest" description="Disordered" evidence="1">
    <location>
        <begin position="62"/>
        <end position="84"/>
    </location>
</feature>
<proteinExistence type="predicted"/>
<accession>A0A9P0PW47</accession>
<reference evidence="3" key="1">
    <citation type="submission" date="2022-03" db="EMBL/GenBank/DDBJ databases">
        <authorList>
            <person name="Sayadi A."/>
        </authorList>
    </citation>
    <scope>NUCLEOTIDE SEQUENCE</scope>
</reference>
<gene>
    <name evidence="3" type="ORF">ACAOBT_LOCUS25639</name>
</gene>
<evidence type="ECO:0000256" key="1">
    <source>
        <dbReference type="SAM" id="MobiDB-lite"/>
    </source>
</evidence>
<dbReference type="OrthoDB" id="123207at2759"/>
<evidence type="ECO:0000313" key="4">
    <source>
        <dbReference type="Proteomes" id="UP001152888"/>
    </source>
</evidence>
<sequence length="194" mass="22136">MSRVGLTEEEETHLLLLLEGELSDIEINEEDDDEYEDHITSLPLREYVSDCIDTENVLLQTDMGNKSEIQENDATQSEDSEDDLPLEQLASRLRNTGSLKTTPVPIKWEKRDIHPVSSECNIYFTSVEKIGTPLEYFKTFFDDAIIENLVLQTNLYSVQKMGTSVDTNYDEICHFLGMHIIRLAKLSTLLESGN</sequence>
<feature type="domain" description="PiggyBac transposable element-derived protein" evidence="2">
    <location>
        <begin position="132"/>
        <end position="181"/>
    </location>
</feature>
<evidence type="ECO:0000313" key="3">
    <source>
        <dbReference type="EMBL" id="CAH2000556.1"/>
    </source>
</evidence>
<dbReference type="AlphaFoldDB" id="A0A9P0PW47"/>
<organism evidence="3 4">
    <name type="scientific">Acanthoscelides obtectus</name>
    <name type="common">Bean weevil</name>
    <name type="synonym">Bruchus obtectus</name>
    <dbReference type="NCBI Taxonomy" id="200917"/>
    <lineage>
        <taxon>Eukaryota</taxon>
        <taxon>Metazoa</taxon>
        <taxon>Ecdysozoa</taxon>
        <taxon>Arthropoda</taxon>
        <taxon>Hexapoda</taxon>
        <taxon>Insecta</taxon>
        <taxon>Pterygota</taxon>
        <taxon>Neoptera</taxon>
        <taxon>Endopterygota</taxon>
        <taxon>Coleoptera</taxon>
        <taxon>Polyphaga</taxon>
        <taxon>Cucujiformia</taxon>
        <taxon>Chrysomeloidea</taxon>
        <taxon>Chrysomelidae</taxon>
        <taxon>Bruchinae</taxon>
        <taxon>Bruchini</taxon>
        <taxon>Acanthoscelides</taxon>
    </lineage>
</organism>
<evidence type="ECO:0000259" key="2">
    <source>
        <dbReference type="Pfam" id="PF13843"/>
    </source>
</evidence>
<keyword evidence="4" id="KW-1185">Reference proteome</keyword>
<protein>
    <recommendedName>
        <fullName evidence="2">PiggyBac transposable element-derived protein domain-containing protein</fullName>
    </recommendedName>
</protein>
<dbReference type="InterPro" id="IPR029526">
    <property type="entry name" value="PGBD"/>
</dbReference>
<dbReference type="Pfam" id="PF13843">
    <property type="entry name" value="DDE_Tnp_1_7"/>
    <property type="match status" value="1"/>
</dbReference>